<dbReference type="PANTHER" id="PTHR46825:SF7">
    <property type="entry name" value="D-ALANYL-D-ALANINE CARBOXYPEPTIDASE"/>
    <property type="match status" value="1"/>
</dbReference>
<keyword evidence="5" id="KW-1185">Reference proteome</keyword>
<feature type="domain" description="Beta-lactamase-related" evidence="3">
    <location>
        <begin position="90"/>
        <end position="419"/>
    </location>
</feature>
<dbReference type="Proteomes" id="UP001499947">
    <property type="component" value="Unassembled WGS sequence"/>
</dbReference>
<evidence type="ECO:0000313" key="4">
    <source>
        <dbReference type="EMBL" id="GAA1717487.1"/>
    </source>
</evidence>
<dbReference type="PANTHER" id="PTHR46825">
    <property type="entry name" value="D-ALANYL-D-ALANINE-CARBOXYPEPTIDASE/ENDOPEPTIDASE AMPH"/>
    <property type="match status" value="1"/>
</dbReference>
<feature type="signal peptide" evidence="2">
    <location>
        <begin position="1"/>
        <end position="24"/>
    </location>
</feature>
<proteinExistence type="predicted"/>
<dbReference type="EMBL" id="BAAALR010000081">
    <property type="protein sequence ID" value="GAA1717487.1"/>
    <property type="molecule type" value="Genomic_DNA"/>
</dbReference>
<evidence type="ECO:0000313" key="5">
    <source>
        <dbReference type="Proteomes" id="UP001499947"/>
    </source>
</evidence>
<dbReference type="InterPro" id="IPR012338">
    <property type="entry name" value="Beta-lactam/transpept-like"/>
</dbReference>
<name>A0ABN2J3V5_9ACTN</name>
<feature type="chain" id="PRO_5046846084" description="Beta-lactamase-related domain-containing protein" evidence="2">
    <location>
        <begin position="25"/>
        <end position="430"/>
    </location>
</feature>
<evidence type="ECO:0000256" key="2">
    <source>
        <dbReference type="SAM" id="SignalP"/>
    </source>
</evidence>
<sequence length="430" mass="45267">MNVIKHRRARGGLLTLAVAMGVAAVTPADTPWRNTAATATAAESGVTESTAAESGVAESTAAESTVTGSTTATSTNATSTNAADHTRLRALLRRLTTVDGAPGALVEVRNRRGAGWVLTSGVADVKSHAPVRRDSRFRIGSMTKPFVATVVLQLVGERRVVLDAPVERYLPGVVRGHGNDGRRITVRQLLQHSSGVPDYLAYLTPREILEDPLAHHDIRDLVNIALAHPPTFEPGTGWHYSNTGYLLAGMLIEKVTGHTYGEEIHRRIIAPLGLRETYVPGDAPSIPGPHPRGYARPGEDAPLLDVTAMNPTVAGPSGSMISSGTDLNRFLAALVGGRLLRPAQLRQMMNTRPTGNPDGRAYGLGLESRPLPCGGLSWGHTGDALGYETMGGATVEGQQATVMANVDPGGSDAQDADMKAAVRTALCGSR</sequence>
<reference evidence="4 5" key="1">
    <citation type="journal article" date="2019" name="Int. J. Syst. Evol. Microbiol.">
        <title>The Global Catalogue of Microorganisms (GCM) 10K type strain sequencing project: providing services to taxonomists for standard genome sequencing and annotation.</title>
        <authorList>
            <consortium name="The Broad Institute Genomics Platform"/>
            <consortium name="The Broad Institute Genome Sequencing Center for Infectious Disease"/>
            <person name="Wu L."/>
            <person name="Ma J."/>
        </authorList>
    </citation>
    <scope>NUCLEOTIDE SEQUENCE [LARGE SCALE GENOMIC DNA]</scope>
    <source>
        <strain evidence="4 5">JCM 13244</strain>
    </source>
</reference>
<dbReference type="InterPro" id="IPR050491">
    <property type="entry name" value="AmpC-like"/>
</dbReference>
<protein>
    <recommendedName>
        <fullName evidence="3">Beta-lactamase-related domain-containing protein</fullName>
    </recommendedName>
</protein>
<accession>A0ABN2J3V5</accession>
<dbReference type="SUPFAM" id="SSF56601">
    <property type="entry name" value="beta-lactamase/transpeptidase-like"/>
    <property type="match status" value="1"/>
</dbReference>
<dbReference type="Gene3D" id="3.40.710.10">
    <property type="entry name" value="DD-peptidase/beta-lactamase superfamily"/>
    <property type="match status" value="1"/>
</dbReference>
<gene>
    <name evidence="4" type="ORF">GCM10009680_68530</name>
</gene>
<dbReference type="Pfam" id="PF00144">
    <property type="entry name" value="Beta-lactamase"/>
    <property type="match status" value="1"/>
</dbReference>
<keyword evidence="2" id="KW-0732">Signal</keyword>
<feature type="compositionally biased region" description="Low complexity" evidence="1">
    <location>
        <begin position="56"/>
        <end position="82"/>
    </location>
</feature>
<organism evidence="4 5">
    <name type="scientific">Streptomyces yatensis</name>
    <dbReference type="NCBI Taxonomy" id="155177"/>
    <lineage>
        <taxon>Bacteria</taxon>
        <taxon>Bacillati</taxon>
        <taxon>Actinomycetota</taxon>
        <taxon>Actinomycetes</taxon>
        <taxon>Kitasatosporales</taxon>
        <taxon>Streptomycetaceae</taxon>
        <taxon>Streptomyces</taxon>
        <taxon>Streptomyces violaceusniger group</taxon>
    </lineage>
</organism>
<comment type="caution">
    <text evidence="4">The sequence shown here is derived from an EMBL/GenBank/DDBJ whole genome shotgun (WGS) entry which is preliminary data.</text>
</comment>
<dbReference type="RefSeq" id="WP_246586066.1">
    <property type="nucleotide sequence ID" value="NZ_BAAALR010000081.1"/>
</dbReference>
<feature type="region of interest" description="Disordered" evidence="1">
    <location>
        <begin position="38"/>
        <end position="82"/>
    </location>
</feature>
<evidence type="ECO:0000256" key="1">
    <source>
        <dbReference type="SAM" id="MobiDB-lite"/>
    </source>
</evidence>
<dbReference type="InterPro" id="IPR001466">
    <property type="entry name" value="Beta-lactam-related"/>
</dbReference>
<evidence type="ECO:0000259" key="3">
    <source>
        <dbReference type="Pfam" id="PF00144"/>
    </source>
</evidence>